<evidence type="ECO:0000313" key="8">
    <source>
        <dbReference type="EMBL" id="MCY1081657.1"/>
    </source>
</evidence>
<keyword evidence="2" id="KW-0805">Transcription regulation</keyword>
<accession>A0ABT4AJ17</accession>
<dbReference type="PANTHER" id="PTHR43133">
    <property type="entry name" value="RNA POLYMERASE ECF-TYPE SIGMA FACTO"/>
    <property type="match status" value="1"/>
</dbReference>
<dbReference type="InterPro" id="IPR007627">
    <property type="entry name" value="RNA_pol_sigma70_r2"/>
</dbReference>
<keyword evidence="5" id="KW-0804">Transcription</keyword>
<dbReference type="Pfam" id="PF08281">
    <property type="entry name" value="Sigma70_r4_2"/>
    <property type="match status" value="1"/>
</dbReference>
<dbReference type="InterPro" id="IPR014284">
    <property type="entry name" value="RNA_pol_sigma-70_dom"/>
</dbReference>
<evidence type="ECO:0000259" key="7">
    <source>
        <dbReference type="Pfam" id="PF08281"/>
    </source>
</evidence>
<reference evidence="8 9" key="1">
    <citation type="submission" date="2022-11" db="EMBL/GenBank/DDBJ databases">
        <title>Minimal conservation of predation-associated metabolite biosynthetic gene clusters underscores biosynthetic potential of Myxococcota including descriptions for ten novel species: Archangium lansinium sp. nov., Myxococcus landrumus sp. nov., Nannocystis bai.</title>
        <authorList>
            <person name="Ahearne A."/>
            <person name="Stevens C."/>
            <person name="Phillips K."/>
        </authorList>
    </citation>
    <scope>NUCLEOTIDE SEQUENCE [LARGE SCALE GENOMIC DNA]</scope>
    <source>
        <strain evidence="8 9">MIWBW</strain>
    </source>
</reference>
<gene>
    <name evidence="8" type="ORF">OV287_45125</name>
</gene>
<dbReference type="InterPro" id="IPR013325">
    <property type="entry name" value="RNA_pol_sigma_r2"/>
</dbReference>
<evidence type="ECO:0000256" key="1">
    <source>
        <dbReference type="ARBA" id="ARBA00010641"/>
    </source>
</evidence>
<dbReference type="PANTHER" id="PTHR43133:SF8">
    <property type="entry name" value="RNA POLYMERASE SIGMA FACTOR HI_1459-RELATED"/>
    <property type="match status" value="1"/>
</dbReference>
<dbReference type="Gene3D" id="1.10.10.10">
    <property type="entry name" value="Winged helix-like DNA-binding domain superfamily/Winged helix DNA-binding domain"/>
    <property type="match status" value="1"/>
</dbReference>
<evidence type="ECO:0000256" key="2">
    <source>
        <dbReference type="ARBA" id="ARBA00023015"/>
    </source>
</evidence>
<dbReference type="InterPro" id="IPR039425">
    <property type="entry name" value="RNA_pol_sigma-70-like"/>
</dbReference>
<evidence type="ECO:0000313" key="9">
    <source>
        <dbReference type="Proteomes" id="UP001207654"/>
    </source>
</evidence>
<evidence type="ECO:0000259" key="6">
    <source>
        <dbReference type="Pfam" id="PF04542"/>
    </source>
</evidence>
<dbReference type="EMBL" id="JAPNKA010000001">
    <property type="protein sequence ID" value="MCY1081657.1"/>
    <property type="molecule type" value="Genomic_DNA"/>
</dbReference>
<comment type="caution">
    <text evidence="8">The sequence shown here is derived from an EMBL/GenBank/DDBJ whole genome shotgun (WGS) entry which is preliminary data.</text>
</comment>
<protein>
    <submittedName>
        <fullName evidence="8">Sigma-70 family RNA polymerase sigma factor</fullName>
    </submittedName>
</protein>
<evidence type="ECO:0000256" key="5">
    <source>
        <dbReference type="ARBA" id="ARBA00023163"/>
    </source>
</evidence>
<name>A0ABT4AJ17_9BACT</name>
<evidence type="ECO:0000256" key="3">
    <source>
        <dbReference type="ARBA" id="ARBA00023082"/>
    </source>
</evidence>
<dbReference type="CDD" id="cd06171">
    <property type="entry name" value="Sigma70_r4"/>
    <property type="match status" value="1"/>
</dbReference>
<dbReference type="SUPFAM" id="SSF88946">
    <property type="entry name" value="Sigma2 domain of RNA polymerase sigma factors"/>
    <property type="match status" value="1"/>
</dbReference>
<proteinExistence type="inferred from homology"/>
<comment type="similarity">
    <text evidence="1">Belongs to the sigma-70 factor family. ECF subfamily.</text>
</comment>
<dbReference type="InterPro" id="IPR036388">
    <property type="entry name" value="WH-like_DNA-bd_sf"/>
</dbReference>
<dbReference type="Pfam" id="PF04542">
    <property type="entry name" value="Sigma70_r2"/>
    <property type="match status" value="1"/>
</dbReference>
<feature type="domain" description="RNA polymerase sigma factor 70 region 4 type 2" evidence="7">
    <location>
        <begin position="141"/>
        <end position="193"/>
    </location>
</feature>
<dbReference type="Gene3D" id="1.10.1740.10">
    <property type="match status" value="1"/>
</dbReference>
<keyword evidence="4" id="KW-0238">DNA-binding</keyword>
<keyword evidence="9" id="KW-1185">Reference proteome</keyword>
<dbReference type="RefSeq" id="WP_267540248.1">
    <property type="nucleotide sequence ID" value="NZ_JAPNKA010000001.1"/>
</dbReference>
<feature type="domain" description="RNA polymerase sigma-70 region 2" evidence="6">
    <location>
        <begin position="40"/>
        <end position="109"/>
    </location>
</feature>
<organism evidence="8 9">
    <name type="scientific">Archangium lansingense</name>
    <dbReference type="NCBI Taxonomy" id="2995310"/>
    <lineage>
        <taxon>Bacteria</taxon>
        <taxon>Pseudomonadati</taxon>
        <taxon>Myxococcota</taxon>
        <taxon>Myxococcia</taxon>
        <taxon>Myxococcales</taxon>
        <taxon>Cystobacterineae</taxon>
        <taxon>Archangiaceae</taxon>
        <taxon>Archangium</taxon>
    </lineage>
</organism>
<dbReference type="InterPro" id="IPR013324">
    <property type="entry name" value="RNA_pol_sigma_r3/r4-like"/>
</dbReference>
<dbReference type="InterPro" id="IPR013249">
    <property type="entry name" value="RNA_pol_sigma70_r4_t2"/>
</dbReference>
<keyword evidence="3" id="KW-0731">Sigma factor</keyword>
<dbReference type="NCBIfam" id="TIGR02937">
    <property type="entry name" value="sigma70-ECF"/>
    <property type="match status" value="1"/>
</dbReference>
<dbReference type="SUPFAM" id="SSF88659">
    <property type="entry name" value="Sigma3 and sigma4 domains of RNA polymerase sigma factors"/>
    <property type="match status" value="1"/>
</dbReference>
<evidence type="ECO:0000256" key="4">
    <source>
        <dbReference type="ARBA" id="ARBA00023125"/>
    </source>
</evidence>
<sequence length="202" mass="21877">MAILAALGPRGPTPRTAPGELAPALVERARTGDAEAFRALVLHHQEAVHALLYRLLAPSGREGQVEDCTQETFLRVYRALPGFNPQGAAKLSTWILTIATRLALNELRRPSLVVPVAELASLPVASPHRADALAERRALGQAIRDALGQLPPDQRAVLVLREMHGLEYAEMAEALDLDLGTLKSRLSRARAAMRAALEHHHG</sequence>
<dbReference type="Proteomes" id="UP001207654">
    <property type="component" value="Unassembled WGS sequence"/>
</dbReference>